<evidence type="ECO:0000259" key="6">
    <source>
        <dbReference type="Pfam" id="PF00535"/>
    </source>
</evidence>
<evidence type="ECO:0000256" key="5">
    <source>
        <dbReference type="SAM" id="Phobius"/>
    </source>
</evidence>
<dbReference type="GO" id="GO:0016757">
    <property type="term" value="F:glycosyltransferase activity"/>
    <property type="evidence" value="ECO:0007669"/>
    <property type="project" value="UniProtKB-KW"/>
</dbReference>
<dbReference type="Gene3D" id="3.90.550.10">
    <property type="entry name" value="Spore Coat Polysaccharide Biosynthesis Protein SpsA, Chain A"/>
    <property type="match status" value="1"/>
</dbReference>
<dbReference type="SUPFAM" id="SSF53448">
    <property type="entry name" value="Nucleotide-diphospho-sugar transferases"/>
    <property type="match status" value="1"/>
</dbReference>
<feature type="transmembrane region" description="Helical" evidence="5">
    <location>
        <begin position="296"/>
        <end position="319"/>
    </location>
</feature>
<accession>A0A1G7E7C4</accession>
<dbReference type="Pfam" id="PF00535">
    <property type="entry name" value="Glycos_transf_2"/>
    <property type="match status" value="1"/>
</dbReference>
<dbReference type="AlphaFoldDB" id="A0A1G7E7C4"/>
<keyword evidence="3 7" id="KW-0808">Transferase</keyword>
<gene>
    <name evidence="7" type="ORF">SAMN04488239_12419</name>
</gene>
<reference evidence="8" key="1">
    <citation type="submission" date="2016-10" db="EMBL/GenBank/DDBJ databases">
        <authorList>
            <person name="Varghese N."/>
            <person name="Submissions S."/>
        </authorList>
    </citation>
    <scope>NUCLEOTIDE SEQUENCE [LARGE SCALE GENOMIC DNA]</scope>
    <source>
        <strain evidence="8">CGMCC 1.9108</strain>
    </source>
</reference>
<dbReference type="PANTHER" id="PTHR43179:SF12">
    <property type="entry name" value="GALACTOFURANOSYLTRANSFERASE GLFT2"/>
    <property type="match status" value="1"/>
</dbReference>
<dbReference type="RefSeq" id="WP_342728136.1">
    <property type="nucleotide sequence ID" value="NZ_FMZV01000024.1"/>
</dbReference>
<evidence type="ECO:0000256" key="1">
    <source>
        <dbReference type="ARBA" id="ARBA00006739"/>
    </source>
</evidence>
<dbReference type="STRING" id="639004.SAMN04488239_12419"/>
<evidence type="ECO:0000313" key="7">
    <source>
        <dbReference type="EMBL" id="SDE59618.1"/>
    </source>
</evidence>
<proteinExistence type="inferred from homology"/>
<dbReference type="PANTHER" id="PTHR43179">
    <property type="entry name" value="RHAMNOSYLTRANSFERASE WBBL"/>
    <property type="match status" value="1"/>
</dbReference>
<dbReference type="EMBL" id="FMZV01000024">
    <property type="protein sequence ID" value="SDE59618.1"/>
    <property type="molecule type" value="Genomic_DNA"/>
</dbReference>
<keyword evidence="8" id="KW-1185">Reference proteome</keyword>
<sequence length="386" mass="41727">MGKTAAGDMGAQGGGAGFDMRGHLCVLPLMQSTVPAAPSSALPPRRLVAVVVTYNRLEKLRATVARLLEAAPGHLAALVVVDNASTDGTADWLAGQDDPRLDVLRNEINTGGAGGFERGMRHAVAAHAPDWLLLTDDDGRPAPGGLAAFHALPGDRWDAVAAAVYFPGGEICEMNRPSRNPFWHRREFLRTLLGGGRSGFHVQPADYDGPGMQIDVTSFVGFFISRQAIARIGYPDPQLFIYGDDGLYTLGLTRAGGRIGFEPSVRFEHDLSTFEGQRGRFLPLWKAYYYHRNLLMLYRMAAGWLFLPACLAILPKWLLKTRHHRGERRAFLRLMGRAIADGMRRRTDLPHAAVLALAGPAGPVRRSGYPGDSGSEAEAPGPGVSG</sequence>
<evidence type="ECO:0000313" key="8">
    <source>
        <dbReference type="Proteomes" id="UP000199628"/>
    </source>
</evidence>
<comment type="similarity">
    <text evidence="1">Belongs to the glycosyltransferase 2 family.</text>
</comment>
<keyword evidence="5" id="KW-0472">Membrane</keyword>
<keyword evidence="5" id="KW-0812">Transmembrane</keyword>
<keyword evidence="5" id="KW-1133">Transmembrane helix</keyword>
<protein>
    <submittedName>
        <fullName evidence="7">Glycosyltransferase, GT2 family</fullName>
    </submittedName>
</protein>
<organism evidence="7 8">
    <name type="scientific">Ruegeria marina</name>
    <dbReference type="NCBI Taxonomy" id="639004"/>
    <lineage>
        <taxon>Bacteria</taxon>
        <taxon>Pseudomonadati</taxon>
        <taxon>Pseudomonadota</taxon>
        <taxon>Alphaproteobacteria</taxon>
        <taxon>Rhodobacterales</taxon>
        <taxon>Roseobacteraceae</taxon>
        <taxon>Ruegeria</taxon>
    </lineage>
</organism>
<keyword evidence="2" id="KW-0328">Glycosyltransferase</keyword>
<evidence type="ECO:0000256" key="4">
    <source>
        <dbReference type="SAM" id="MobiDB-lite"/>
    </source>
</evidence>
<name>A0A1G7E7C4_9RHOB</name>
<dbReference type="InterPro" id="IPR029044">
    <property type="entry name" value="Nucleotide-diphossugar_trans"/>
</dbReference>
<evidence type="ECO:0000256" key="2">
    <source>
        <dbReference type="ARBA" id="ARBA00022676"/>
    </source>
</evidence>
<dbReference type="Proteomes" id="UP000199628">
    <property type="component" value="Unassembled WGS sequence"/>
</dbReference>
<evidence type="ECO:0000256" key="3">
    <source>
        <dbReference type="ARBA" id="ARBA00022679"/>
    </source>
</evidence>
<dbReference type="InterPro" id="IPR001173">
    <property type="entry name" value="Glyco_trans_2-like"/>
</dbReference>
<feature type="region of interest" description="Disordered" evidence="4">
    <location>
        <begin position="365"/>
        <end position="386"/>
    </location>
</feature>
<feature type="domain" description="Glycosyltransferase 2-like" evidence="6">
    <location>
        <begin position="50"/>
        <end position="189"/>
    </location>
</feature>